<evidence type="ECO:0000313" key="3">
    <source>
        <dbReference type="Proteomes" id="UP000192050"/>
    </source>
</evidence>
<dbReference type="GeneID" id="31675656"/>
<proteinExistence type="predicted"/>
<reference evidence="2 3" key="1">
    <citation type="submission" date="2011-10" db="EMBL/GenBank/DDBJ databases">
        <title>Metabolic and evolutionary patterns in the extreme acidophile Ferroplasma acidiphilum.</title>
        <authorList>
            <person name="Golyshina O.V."/>
            <person name="Kozyavkin S.A."/>
            <person name="Tatusov R.L."/>
            <person name="Slesarev A.I."/>
            <person name="Golyshin P.N."/>
        </authorList>
    </citation>
    <scope>NUCLEOTIDE SEQUENCE [LARGE SCALE GENOMIC DNA]</scope>
    <source>
        <strain evidence="3">Y</strain>
    </source>
</reference>
<accession>A0A1V0N1V3</accession>
<organism evidence="2 3">
    <name type="scientific">Ferroplasma acidiphilum</name>
    <dbReference type="NCBI Taxonomy" id="74969"/>
    <lineage>
        <taxon>Archaea</taxon>
        <taxon>Methanobacteriati</taxon>
        <taxon>Thermoplasmatota</taxon>
        <taxon>Thermoplasmata</taxon>
        <taxon>Thermoplasmatales</taxon>
        <taxon>Ferroplasmaceae</taxon>
        <taxon>Ferroplasma</taxon>
    </lineage>
</organism>
<evidence type="ECO:0000259" key="1">
    <source>
        <dbReference type="Pfam" id="PF04967"/>
    </source>
</evidence>
<dbReference type="Proteomes" id="UP000192050">
    <property type="component" value="Chromosome"/>
</dbReference>
<keyword evidence="3" id="KW-1185">Reference proteome</keyword>
<sequence length="214" mass="25384">MFVRCCMQILYSFKYENCFASKLINDFKIRIKIVEQEFRDKYIYETLSLYSESEDILKKTIDYLENYKHSEDVTIVEKGANFVTLNVVAKSCPLVEVMKKKLMNSDSKIKLERIDYSGNLFWELNVSNYNKIRHIDDTLREIYDIKDSNIKTFNGRRISIKSEYILKEAFERGYFDVPKKIGLKELSSTLDIPPTTLDLLLRRQLRQVIQQTIK</sequence>
<name>A0A1V0N1V3_9ARCH</name>
<protein>
    <recommendedName>
        <fullName evidence="1">HTH bat-type domain-containing protein</fullName>
    </recommendedName>
</protein>
<dbReference type="EMBL" id="CP015363">
    <property type="protein sequence ID" value="ARD84074.1"/>
    <property type="molecule type" value="Genomic_DNA"/>
</dbReference>
<dbReference type="Pfam" id="PF04967">
    <property type="entry name" value="HTH_10"/>
    <property type="match status" value="1"/>
</dbReference>
<evidence type="ECO:0000313" key="2">
    <source>
        <dbReference type="EMBL" id="ARD84074.1"/>
    </source>
</evidence>
<gene>
    <name evidence="2" type="ORF">FAD_0144</name>
</gene>
<dbReference type="InterPro" id="IPR007050">
    <property type="entry name" value="HTH_bacterioopsin"/>
</dbReference>
<dbReference type="KEGG" id="fai:FAD_0144"/>
<dbReference type="RefSeq" id="WP_019841592.1">
    <property type="nucleotide sequence ID" value="NZ_CP015363.1"/>
</dbReference>
<dbReference type="PANTHER" id="PTHR34236:SF1">
    <property type="entry name" value="DIMETHYL SULFOXIDE REDUCTASE TRANSCRIPTIONAL ACTIVATOR"/>
    <property type="match status" value="1"/>
</dbReference>
<feature type="domain" description="HTH bat-type" evidence="1">
    <location>
        <begin position="165"/>
        <end position="209"/>
    </location>
</feature>
<dbReference type="AlphaFoldDB" id="A0A1V0N1V3"/>
<dbReference type="PANTHER" id="PTHR34236">
    <property type="entry name" value="DIMETHYL SULFOXIDE REDUCTASE TRANSCRIPTIONAL ACTIVATOR"/>
    <property type="match status" value="1"/>
</dbReference>
<dbReference type="OrthoDB" id="202021at2157"/>